<dbReference type="Proteomes" id="UP001171945">
    <property type="component" value="Unassembled WGS sequence"/>
</dbReference>
<organism evidence="1 2">
    <name type="scientific">Candidatus Marithioploca araucensis</name>
    <dbReference type="NCBI Taxonomy" id="70273"/>
    <lineage>
        <taxon>Bacteria</taxon>
        <taxon>Pseudomonadati</taxon>
        <taxon>Pseudomonadota</taxon>
        <taxon>Gammaproteobacteria</taxon>
        <taxon>Thiotrichales</taxon>
        <taxon>Thiotrichaceae</taxon>
        <taxon>Candidatus Marithioploca</taxon>
    </lineage>
</organism>
<accession>A0ABT7VR23</accession>
<reference evidence="1" key="1">
    <citation type="submission" date="2023-06" db="EMBL/GenBank/DDBJ databases">
        <title>Uncultivated large filamentous bacteria from sulfidic sediments reveal new species and different genomic features in energy metabolism and defense.</title>
        <authorList>
            <person name="Fonseca A."/>
        </authorList>
    </citation>
    <scope>NUCLEOTIDE SEQUENCE</scope>
    <source>
        <strain evidence="1">HSG4</strain>
    </source>
</reference>
<dbReference type="EMBL" id="JAUCGM010000063">
    <property type="protein sequence ID" value="MDM8562118.1"/>
    <property type="molecule type" value="Genomic_DNA"/>
</dbReference>
<evidence type="ECO:0000313" key="1">
    <source>
        <dbReference type="EMBL" id="MDM8562118.1"/>
    </source>
</evidence>
<name>A0ABT7VR23_9GAMM</name>
<protein>
    <submittedName>
        <fullName evidence="1">Uncharacterized protein</fullName>
    </submittedName>
</protein>
<evidence type="ECO:0000313" key="2">
    <source>
        <dbReference type="Proteomes" id="UP001171945"/>
    </source>
</evidence>
<proteinExistence type="predicted"/>
<comment type="caution">
    <text evidence="1">The sequence shown here is derived from an EMBL/GenBank/DDBJ whole genome shotgun (WGS) entry which is preliminary data.</text>
</comment>
<gene>
    <name evidence="1" type="ORF">QUF54_02070</name>
</gene>
<keyword evidence="2" id="KW-1185">Reference proteome</keyword>
<sequence>MIKTLDYEIKNRDGELFGTWSEYIYSTIKAVNDRYAKQIVLFLSREREKECTRTEISDHLEGQLSDSELEEKLNALEYGDLITQGSSNFRYRGIPDDILDLIFRDLYEEEIHHKRPDITAELTAKIDSALKKENQFEV</sequence>